<evidence type="ECO:0000256" key="1">
    <source>
        <dbReference type="SAM" id="Phobius"/>
    </source>
</evidence>
<keyword evidence="1" id="KW-1133">Transmembrane helix</keyword>
<dbReference type="EMBL" id="LMAW01002523">
    <property type="protein sequence ID" value="KQK80504.1"/>
    <property type="molecule type" value="Genomic_DNA"/>
</dbReference>
<protein>
    <submittedName>
        <fullName evidence="2">Uncharacterized protein</fullName>
    </submittedName>
</protein>
<proteinExistence type="predicted"/>
<accession>A0A0Q3MDP0</accession>
<feature type="transmembrane region" description="Helical" evidence="1">
    <location>
        <begin position="50"/>
        <end position="75"/>
    </location>
</feature>
<organism evidence="2 3">
    <name type="scientific">Amazona aestiva</name>
    <name type="common">Blue-fronted Amazon parrot</name>
    <dbReference type="NCBI Taxonomy" id="12930"/>
    <lineage>
        <taxon>Eukaryota</taxon>
        <taxon>Metazoa</taxon>
        <taxon>Chordata</taxon>
        <taxon>Craniata</taxon>
        <taxon>Vertebrata</taxon>
        <taxon>Euteleostomi</taxon>
        <taxon>Archelosauria</taxon>
        <taxon>Archosauria</taxon>
        <taxon>Dinosauria</taxon>
        <taxon>Saurischia</taxon>
        <taxon>Theropoda</taxon>
        <taxon>Coelurosauria</taxon>
        <taxon>Aves</taxon>
        <taxon>Neognathae</taxon>
        <taxon>Neoaves</taxon>
        <taxon>Telluraves</taxon>
        <taxon>Australaves</taxon>
        <taxon>Psittaciformes</taxon>
        <taxon>Psittacidae</taxon>
        <taxon>Amazona</taxon>
    </lineage>
</organism>
<dbReference type="AlphaFoldDB" id="A0A0Q3MDP0"/>
<gene>
    <name evidence="2" type="ORF">AAES_94819</name>
</gene>
<name>A0A0Q3MDP0_AMAAE</name>
<reference evidence="2 3" key="1">
    <citation type="submission" date="2015-10" db="EMBL/GenBank/DDBJ databases">
        <authorList>
            <person name="Gilbert D.G."/>
        </authorList>
    </citation>
    <scope>NUCLEOTIDE SEQUENCE [LARGE SCALE GENOMIC DNA]</scope>
    <source>
        <strain evidence="2">FVVF132</strain>
    </source>
</reference>
<keyword evidence="1" id="KW-0472">Membrane</keyword>
<keyword evidence="3" id="KW-1185">Reference proteome</keyword>
<evidence type="ECO:0000313" key="3">
    <source>
        <dbReference type="Proteomes" id="UP000051836"/>
    </source>
</evidence>
<dbReference type="Proteomes" id="UP000051836">
    <property type="component" value="Unassembled WGS sequence"/>
</dbReference>
<keyword evidence="1" id="KW-0812">Transmembrane</keyword>
<evidence type="ECO:0000313" key="2">
    <source>
        <dbReference type="EMBL" id="KQK80504.1"/>
    </source>
</evidence>
<sequence length="97" mass="10188">MISSLVKICNNGNAKLPDWTETLGGHEESPENLHHAVAGPPHVVDLVVDIMASITVYITVGIMVGIAANTAAGIMSQTCKPSPAKATGTDLDQKEMY</sequence>
<comment type="caution">
    <text evidence="2">The sequence shown here is derived from an EMBL/GenBank/DDBJ whole genome shotgun (WGS) entry which is preliminary data.</text>
</comment>